<dbReference type="InterPro" id="IPR029030">
    <property type="entry name" value="Caspase-like_dom_sf"/>
</dbReference>
<dbReference type="PROSITE" id="PS50208">
    <property type="entry name" value="CASPASE_P20"/>
    <property type="match status" value="1"/>
</dbReference>
<comment type="caution">
    <text evidence="3">The sequence shown here is derived from an EMBL/GenBank/DDBJ whole genome shotgun (WGS) entry which is preliminary data.</text>
</comment>
<dbReference type="GO" id="GO:0004197">
    <property type="term" value="F:cysteine-type endopeptidase activity"/>
    <property type="evidence" value="ECO:0007669"/>
    <property type="project" value="InterPro"/>
</dbReference>
<gene>
    <name evidence="3" type="ORF">DNJ96_15255</name>
</gene>
<dbReference type="Pfam" id="PF02493">
    <property type="entry name" value="MORN"/>
    <property type="match status" value="8"/>
</dbReference>
<dbReference type="Proteomes" id="UP000292639">
    <property type="component" value="Unassembled WGS sequence"/>
</dbReference>
<dbReference type="InterPro" id="IPR001096">
    <property type="entry name" value="Peptidase_C13"/>
</dbReference>
<dbReference type="EMBL" id="QJUP01000024">
    <property type="protein sequence ID" value="TBU92170.1"/>
    <property type="molecule type" value="Genomic_DNA"/>
</dbReference>
<feature type="domain" description="Caspase family p20" evidence="2">
    <location>
        <begin position="318"/>
        <end position="389"/>
    </location>
</feature>
<reference evidence="3 4" key="1">
    <citation type="submission" date="2018-06" db="EMBL/GenBank/DDBJ databases">
        <title>Three novel Pseudomonas species isolated from symptomatic oak.</title>
        <authorList>
            <person name="Bueno-Gonzalez V."/>
            <person name="Brady C."/>
        </authorList>
    </citation>
    <scope>NUCLEOTIDE SEQUENCE [LARGE SCALE GENOMIC DNA]</scope>
    <source>
        <strain evidence="3 4">P17C</strain>
    </source>
</reference>
<dbReference type="PANTHER" id="PTHR43215:SF14">
    <property type="entry name" value="RADIAL SPOKE HEAD 1 HOMOLOG"/>
    <property type="match status" value="1"/>
</dbReference>
<sequence>MRPFIPLFLGCLLVACGESAPLTPTDVVLPDGSRYQGTLADGLLQGEGRLDYPGGSHYQGQFERGLLHGQGLLQYADGSSHQGRFEEGQANGEGLLSDADGTLAGVFRQGLLEGKGHYRSNDGAQYRGAFVNGQFHGQGDYQDENGARWRGEFEDGQLQGQGSYEDEDGNRYQGGFKQWRYHGQGLLQRPDGSRYQGQFRRGRYHGEGTLTLADGTTRSGTWHNGRLALDAQGQRQPDPLELALLRQGTLLQRAIDTLPASTPARELYTLTFAGDGQQSVFLREADYVSDLLATEFAAHGQINLANHRDHLADRPLATRENLRRAIEALAASSGPEDLLFLYFTSHGSSDHRLALEQPRLALEDLSADELAELLRPLAGRPKVVVISACFSGGFIAPLRDDDTLIMTAARADRVSFGCSEESDFTYFGRALFADALRQTDDLKKAFELASAIVAEREQADRFEPSEPQLWAPARVLLRWRLMMKSRSGA</sequence>
<dbReference type="RefSeq" id="WP_131185113.1">
    <property type="nucleotide sequence ID" value="NZ_QJUO01000022.1"/>
</dbReference>
<keyword evidence="4" id="KW-1185">Reference proteome</keyword>
<keyword evidence="1" id="KW-0677">Repeat</keyword>
<dbReference type="PANTHER" id="PTHR43215">
    <property type="entry name" value="RADIAL SPOKE HEAD 1 HOMOLOG"/>
    <property type="match status" value="1"/>
</dbReference>
<dbReference type="Gene3D" id="3.40.50.1460">
    <property type="match status" value="1"/>
</dbReference>
<dbReference type="SMART" id="SM00698">
    <property type="entry name" value="MORN"/>
    <property type="match status" value="6"/>
</dbReference>
<dbReference type="GO" id="GO:0005829">
    <property type="term" value="C:cytosol"/>
    <property type="evidence" value="ECO:0007669"/>
    <property type="project" value="TreeGrafter"/>
</dbReference>
<dbReference type="AlphaFoldDB" id="A0A4Q9R1X2"/>
<dbReference type="PROSITE" id="PS51257">
    <property type="entry name" value="PROKAR_LIPOPROTEIN"/>
    <property type="match status" value="1"/>
</dbReference>
<evidence type="ECO:0000256" key="1">
    <source>
        <dbReference type="ARBA" id="ARBA00022737"/>
    </source>
</evidence>
<evidence type="ECO:0000313" key="3">
    <source>
        <dbReference type="EMBL" id="TBU92170.1"/>
    </source>
</evidence>
<dbReference type="Pfam" id="PF01650">
    <property type="entry name" value="Peptidase_C13"/>
    <property type="match status" value="1"/>
</dbReference>
<dbReference type="Gene3D" id="2.20.110.10">
    <property type="entry name" value="Histone H3 K4-specific methyltransferase SET7/9 N-terminal domain"/>
    <property type="match status" value="3"/>
</dbReference>
<name>A0A4Q9R1X2_9GAMM</name>
<dbReference type="SUPFAM" id="SSF52129">
    <property type="entry name" value="Caspase-like"/>
    <property type="match status" value="1"/>
</dbReference>
<evidence type="ECO:0000259" key="2">
    <source>
        <dbReference type="PROSITE" id="PS50208"/>
    </source>
</evidence>
<accession>A0A4Q9R1X2</accession>
<dbReference type="SUPFAM" id="SSF82185">
    <property type="entry name" value="Histone H3 K4-specific methyltransferase SET7/9 N-terminal domain"/>
    <property type="match status" value="2"/>
</dbReference>
<protein>
    <submittedName>
        <fullName evidence="3">Peptidase C13</fullName>
    </submittedName>
</protein>
<proteinExistence type="predicted"/>
<evidence type="ECO:0000313" key="4">
    <source>
        <dbReference type="Proteomes" id="UP000292639"/>
    </source>
</evidence>
<organism evidence="3 4">
    <name type="scientific">Stutzerimonas kirkiae</name>
    <dbReference type="NCBI Taxonomy" id="2211392"/>
    <lineage>
        <taxon>Bacteria</taxon>
        <taxon>Pseudomonadati</taxon>
        <taxon>Pseudomonadota</taxon>
        <taxon>Gammaproteobacteria</taxon>
        <taxon>Pseudomonadales</taxon>
        <taxon>Pseudomonadaceae</taxon>
        <taxon>Stutzerimonas</taxon>
    </lineage>
</organism>
<dbReference type="GO" id="GO:0006508">
    <property type="term" value="P:proteolysis"/>
    <property type="evidence" value="ECO:0007669"/>
    <property type="project" value="InterPro"/>
</dbReference>
<dbReference type="InterPro" id="IPR003409">
    <property type="entry name" value="MORN"/>
</dbReference>
<dbReference type="InterPro" id="IPR001309">
    <property type="entry name" value="Pept_C14_p20"/>
</dbReference>